<reference evidence="2" key="1">
    <citation type="submission" date="2022-11" db="EMBL/GenBank/DDBJ databases">
        <authorList>
            <person name="Hyden B.L."/>
            <person name="Feng K."/>
            <person name="Yates T."/>
            <person name="Jawdy S."/>
            <person name="Smart L.B."/>
            <person name="Muchero W."/>
        </authorList>
    </citation>
    <scope>NUCLEOTIDE SEQUENCE</scope>
    <source>
        <tissue evidence="2">Shoot tip</tissue>
    </source>
</reference>
<keyword evidence="1" id="KW-1133">Transmembrane helix</keyword>
<protein>
    <submittedName>
        <fullName evidence="2">Uncharacterized protein</fullName>
    </submittedName>
</protein>
<dbReference type="Proteomes" id="UP001151752">
    <property type="component" value="Chromosome 5"/>
</dbReference>
<organism evidence="2 3">
    <name type="scientific">Salix koriyanagi</name>
    <dbReference type="NCBI Taxonomy" id="2511006"/>
    <lineage>
        <taxon>Eukaryota</taxon>
        <taxon>Viridiplantae</taxon>
        <taxon>Streptophyta</taxon>
        <taxon>Embryophyta</taxon>
        <taxon>Tracheophyta</taxon>
        <taxon>Spermatophyta</taxon>
        <taxon>Magnoliopsida</taxon>
        <taxon>eudicotyledons</taxon>
        <taxon>Gunneridae</taxon>
        <taxon>Pentapetalae</taxon>
        <taxon>rosids</taxon>
        <taxon>fabids</taxon>
        <taxon>Malpighiales</taxon>
        <taxon>Salicaceae</taxon>
        <taxon>Saliceae</taxon>
        <taxon>Salix</taxon>
    </lineage>
</organism>
<name>A0A9Q0P6N0_9ROSI</name>
<dbReference type="AlphaFoldDB" id="A0A9Q0P6N0"/>
<accession>A0A9Q0P6N0</accession>
<gene>
    <name evidence="2" type="ORF">OIU74_020705</name>
</gene>
<evidence type="ECO:0000256" key="1">
    <source>
        <dbReference type="SAM" id="Phobius"/>
    </source>
</evidence>
<evidence type="ECO:0000313" key="2">
    <source>
        <dbReference type="EMBL" id="KAJ6682516.1"/>
    </source>
</evidence>
<reference evidence="2" key="2">
    <citation type="journal article" date="2023" name="Int. J. Mol. Sci.">
        <title>De Novo Assembly and Annotation of 11 Diverse Shrub Willow (Salix) Genomes Reveals Novel Gene Organization in Sex-Linked Regions.</title>
        <authorList>
            <person name="Hyden B."/>
            <person name="Feng K."/>
            <person name="Yates T.B."/>
            <person name="Jawdy S."/>
            <person name="Cereghino C."/>
            <person name="Smart L.B."/>
            <person name="Muchero W."/>
        </authorList>
    </citation>
    <scope>NUCLEOTIDE SEQUENCE</scope>
    <source>
        <tissue evidence="2">Shoot tip</tissue>
    </source>
</reference>
<keyword evidence="1" id="KW-0812">Transmembrane</keyword>
<proteinExistence type="predicted"/>
<feature type="transmembrane region" description="Helical" evidence="1">
    <location>
        <begin position="15"/>
        <end position="33"/>
    </location>
</feature>
<dbReference type="EMBL" id="JAPFFM010000020">
    <property type="protein sequence ID" value="KAJ6682516.1"/>
    <property type="molecule type" value="Genomic_DNA"/>
</dbReference>
<sequence>MFKKALQIKLLKESYCWRVVVILMVMVVVFMSLSRALQSLLSG</sequence>
<comment type="caution">
    <text evidence="2">The sequence shown here is derived from an EMBL/GenBank/DDBJ whole genome shotgun (WGS) entry which is preliminary data.</text>
</comment>
<keyword evidence="3" id="KW-1185">Reference proteome</keyword>
<evidence type="ECO:0000313" key="3">
    <source>
        <dbReference type="Proteomes" id="UP001151752"/>
    </source>
</evidence>
<keyword evidence="1" id="KW-0472">Membrane</keyword>